<feature type="repeat" description="RCC1" evidence="2">
    <location>
        <begin position="93"/>
        <end position="147"/>
    </location>
</feature>
<dbReference type="InterPro" id="IPR009091">
    <property type="entry name" value="RCC1/BLIP-II"/>
</dbReference>
<proteinExistence type="predicted"/>
<dbReference type="OrthoDB" id="10256179at2759"/>
<dbReference type="Gene3D" id="2.130.10.30">
    <property type="entry name" value="Regulator of chromosome condensation 1/beta-lactamase-inhibitor protein II"/>
    <property type="match status" value="1"/>
</dbReference>
<sequence>MADSTTSISLLSYDRDNGEHTRSIATSRSATTITACRHRLAVLEEGEDDRSASVTEYTVCPLTEHISRTHTTPFVIKSIACGAEHTLVLADDGRLFSTGSNQHGQLGRSTPRERSSDPQLAPVSCMPSERIASIACGYFCSFAVTVEGELWAWGDNRYGQLGIPSTHSETVLEPVMVSISPTFKVKQVSSGYAHTWVLSRQQNQLASTGNNQHGQLGTGDRVSLDGGWNLLQSTVPIEEVSCGNWVTILLTIPGDVFQAGVGPSPISEPTLQQDGTEAVSISEQSSSAMEEDTDTLPLLTVLGPPPATTTGSLECVPPRRVPLPEDAEITAISSGCMCSGAVDDYGKVFIWRSDSPEEPHAFSGSLRYRKIAALSSSVAVCQSDRVDARIA</sequence>
<accession>A0A7J6P5K5</accession>
<dbReference type="PANTHER" id="PTHR45622:SF70">
    <property type="entry name" value="SECRETION-REGULATING GUANINE NUCLEOTIDE EXCHANGE FACTOR"/>
    <property type="match status" value="1"/>
</dbReference>
<evidence type="ECO:0000313" key="5">
    <source>
        <dbReference type="Proteomes" id="UP000541610"/>
    </source>
</evidence>
<evidence type="ECO:0000313" key="4">
    <source>
        <dbReference type="EMBL" id="KAF4691030.1"/>
    </source>
</evidence>
<dbReference type="Pfam" id="PF13540">
    <property type="entry name" value="RCC1_2"/>
    <property type="match status" value="1"/>
</dbReference>
<dbReference type="InterPro" id="IPR051709">
    <property type="entry name" value="Ub-ligase/GTPase-reg"/>
</dbReference>
<gene>
    <name evidence="4" type="ORF">FOZ60_016393</name>
</gene>
<dbReference type="SUPFAM" id="SSF50985">
    <property type="entry name" value="RCC1/BLIP-II"/>
    <property type="match status" value="1"/>
</dbReference>
<feature type="region of interest" description="Disordered" evidence="3">
    <location>
        <begin position="100"/>
        <end position="121"/>
    </location>
</feature>
<evidence type="ECO:0000256" key="1">
    <source>
        <dbReference type="ARBA" id="ARBA00022737"/>
    </source>
</evidence>
<dbReference type="AlphaFoldDB" id="A0A7J6P5K5"/>
<feature type="repeat" description="RCC1" evidence="2">
    <location>
        <begin position="148"/>
        <end position="201"/>
    </location>
</feature>
<dbReference type="PROSITE" id="PS50012">
    <property type="entry name" value="RCC1_3"/>
    <property type="match status" value="2"/>
</dbReference>
<organism evidence="4 5">
    <name type="scientific">Perkinsus olseni</name>
    <name type="common">Perkinsus atlanticus</name>
    <dbReference type="NCBI Taxonomy" id="32597"/>
    <lineage>
        <taxon>Eukaryota</taxon>
        <taxon>Sar</taxon>
        <taxon>Alveolata</taxon>
        <taxon>Perkinsozoa</taxon>
        <taxon>Perkinsea</taxon>
        <taxon>Perkinsida</taxon>
        <taxon>Perkinsidae</taxon>
        <taxon>Perkinsus</taxon>
    </lineage>
</organism>
<dbReference type="PANTHER" id="PTHR45622">
    <property type="entry name" value="UBIQUITIN-PROTEIN LIGASE E3A-RELATED"/>
    <property type="match status" value="1"/>
</dbReference>
<dbReference type="Proteomes" id="UP000541610">
    <property type="component" value="Unassembled WGS sequence"/>
</dbReference>
<dbReference type="InterPro" id="IPR000408">
    <property type="entry name" value="Reg_chr_condens"/>
</dbReference>
<dbReference type="EMBL" id="JABANP010000087">
    <property type="protein sequence ID" value="KAF4691030.1"/>
    <property type="molecule type" value="Genomic_DNA"/>
</dbReference>
<protein>
    <submittedName>
        <fullName evidence="4">Uncharacterized protein</fullName>
    </submittedName>
</protein>
<name>A0A7J6P5K5_PEROL</name>
<evidence type="ECO:0000256" key="3">
    <source>
        <dbReference type="SAM" id="MobiDB-lite"/>
    </source>
</evidence>
<dbReference type="PRINTS" id="PR00633">
    <property type="entry name" value="RCCNDNSATION"/>
</dbReference>
<evidence type="ECO:0000256" key="2">
    <source>
        <dbReference type="PROSITE-ProRule" id="PRU00235"/>
    </source>
</evidence>
<dbReference type="Pfam" id="PF00415">
    <property type="entry name" value="RCC1"/>
    <property type="match status" value="1"/>
</dbReference>
<dbReference type="PROSITE" id="PS00626">
    <property type="entry name" value="RCC1_2"/>
    <property type="match status" value="1"/>
</dbReference>
<comment type="caution">
    <text evidence="4">The sequence shown here is derived from an EMBL/GenBank/DDBJ whole genome shotgun (WGS) entry which is preliminary data.</text>
</comment>
<reference evidence="4 5" key="1">
    <citation type="submission" date="2020-04" db="EMBL/GenBank/DDBJ databases">
        <title>Perkinsus olseni comparative genomics.</title>
        <authorList>
            <person name="Bogema D.R."/>
        </authorList>
    </citation>
    <scope>NUCLEOTIDE SEQUENCE [LARGE SCALE GENOMIC DNA]</scope>
    <source>
        <strain evidence="4">00978-12</strain>
    </source>
</reference>
<keyword evidence="1" id="KW-0677">Repeat</keyword>